<comment type="caution">
    <text evidence="1">The sequence shown here is derived from an EMBL/GenBank/DDBJ whole genome shotgun (WGS) entry which is preliminary data.</text>
</comment>
<gene>
    <name evidence="1" type="ORF">CBF35_03310</name>
</gene>
<name>A0A429ZUC3_9ENTE</name>
<evidence type="ECO:0008006" key="3">
    <source>
        <dbReference type="Google" id="ProtNLM"/>
    </source>
</evidence>
<evidence type="ECO:0000313" key="1">
    <source>
        <dbReference type="EMBL" id="RST97289.1"/>
    </source>
</evidence>
<reference evidence="1 2" key="1">
    <citation type="submission" date="2017-05" db="EMBL/GenBank/DDBJ databases">
        <title>Vagococcus spp. assemblies.</title>
        <authorList>
            <person name="Gulvik C.A."/>
        </authorList>
    </citation>
    <scope>NUCLEOTIDE SEQUENCE [LARGE SCALE GENOMIC DNA]</scope>
    <source>
        <strain evidence="1 2">NCFB 2777</strain>
    </source>
</reference>
<dbReference type="RefSeq" id="WP_126778553.1">
    <property type="nucleotide sequence ID" value="NZ_CAUQJP010000004.1"/>
</dbReference>
<dbReference type="OrthoDB" id="2082168at2"/>
<evidence type="ECO:0000313" key="2">
    <source>
        <dbReference type="Proteomes" id="UP000287239"/>
    </source>
</evidence>
<dbReference type="GeneID" id="98567384"/>
<accession>A0A429ZUC3</accession>
<keyword evidence="2" id="KW-1185">Reference proteome</keyword>
<proteinExistence type="predicted"/>
<dbReference type="Proteomes" id="UP000287239">
    <property type="component" value="Unassembled WGS sequence"/>
</dbReference>
<dbReference type="AlphaFoldDB" id="A0A429ZUC3"/>
<protein>
    <recommendedName>
        <fullName evidence="3">SipW-cognate class signal peptide</fullName>
    </recommendedName>
</protein>
<organism evidence="1 2">
    <name type="scientific">Vagococcus salmoninarum</name>
    <dbReference type="NCBI Taxonomy" id="2739"/>
    <lineage>
        <taxon>Bacteria</taxon>
        <taxon>Bacillati</taxon>
        <taxon>Bacillota</taxon>
        <taxon>Bacilli</taxon>
        <taxon>Lactobacillales</taxon>
        <taxon>Enterococcaceae</taxon>
        <taxon>Vagococcus</taxon>
    </lineage>
</organism>
<sequence>MFKTKKKMVGIIGLGVVVMLGIASTYAFLSDQTALIANTFTVGKVGISLAEPAWELAGPEHKIVPGGTLEKDPTLTVKADSEESYVYLELDFSNDLAEFTAYYELDYHADWELIASTPQKKVFAYKETVATSKQGTTLPALFTTISFSEELTSETLSQLTAPQINVKGYAIQAQGIATALAGWQEVSK</sequence>
<dbReference type="EMBL" id="NGJU01000003">
    <property type="protein sequence ID" value="RST97289.1"/>
    <property type="molecule type" value="Genomic_DNA"/>
</dbReference>